<dbReference type="GO" id="GO:0003677">
    <property type="term" value="F:DNA binding"/>
    <property type="evidence" value="ECO:0007669"/>
    <property type="project" value="UniProtKB-KW"/>
</dbReference>
<evidence type="ECO:0000259" key="4">
    <source>
        <dbReference type="Pfam" id="PF01420"/>
    </source>
</evidence>
<dbReference type="PANTHER" id="PTHR30408:SF12">
    <property type="entry name" value="TYPE I RESTRICTION ENZYME MJAVIII SPECIFICITY SUBUNIT"/>
    <property type="match status" value="1"/>
</dbReference>
<dbReference type="SUPFAM" id="SSF116734">
    <property type="entry name" value="DNA methylase specificity domain"/>
    <property type="match status" value="1"/>
</dbReference>
<dbReference type="Proteomes" id="UP000193160">
    <property type="component" value="Unassembled WGS sequence"/>
</dbReference>
<evidence type="ECO:0000256" key="3">
    <source>
        <dbReference type="ARBA" id="ARBA00023125"/>
    </source>
</evidence>
<dbReference type="AlphaFoldDB" id="A0A1X1I1Q9"/>
<dbReference type="GO" id="GO:0009307">
    <property type="term" value="P:DNA restriction-modification system"/>
    <property type="evidence" value="ECO:0007669"/>
    <property type="project" value="UniProtKB-KW"/>
</dbReference>
<evidence type="ECO:0000313" key="5">
    <source>
        <dbReference type="EMBL" id="ORO70991.1"/>
    </source>
</evidence>
<feature type="domain" description="Type I restriction modification DNA specificity" evidence="4">
    <location>
        <begin position="2"/>
        <end position="164"/>
    </location>
</feature>
<proteinExistence type="inferred from homology"/>
<reference evidence="5 6" key="1">
    <citation type="journal article" date="2016" name="Eur. J. Clin. Microbiol. Infect. Dis.">
        <title>Whole genome sequencing as a tool for phylogenetic analysis of clinical strains of Mitis group streptococci.</title>
        <authorList>
            <person name="Rasmussen L.H."/>
            <person name="Dargis R."/>
            <person name="Hojholt K."/>
            <person name="Christensen J.J."/>
            <person name="Skovgaard O."/>
            <person name="Justesen U.S."/>
            <person name="Rosenvinge F.S."/>
            <person name="Moser C."/>
            <person name="Lukjancenko O."/>
            <person name="Rasmussen S."/>
            <person name="Nielsen X.C."/>
        </authorList>
    </citation>
    <scope>NUCLEOTIDE SEQUENCE [LARGE SCALE GENOMIC DNA]</scope>
    <source>
        <strain evidence="5 6">B_007274_11</strain>
    </source>
</reference>
<keyword evidence="3" id="KW-0238">DNA-binding</keyword>
<gene>
    <name evidence="5" type="ORF">B7712_07225</name>
</gene>
<keyword evidence="6" id="KW-1185">Reference proteome</keyword>
<accession>A0A1X1I1Q9</accession>
<dbReference type="InterPro" id="IPR000055">
    <property type="entry name" value="Restrct_endonuc_typeI_TRD"/>
</dbReference>
<dbReference type="Pfam" id="PF01420">
    <property type="entry name" value="Methylase_S"/>
    <property type="match status" value="1"/>
</dbReference>
<dbReference type="Gene3D" id="3.90.220.20">
    <property type="entry name" value="DNA methylase specificity domains"/>
    <property type="match status" value="1"/>
</dbReference>
<keyword evidence="5" id="KW-0378">Hydrolase</keyword>
<comment type="caution">
    <text evidence="5">The sequence shown here is derived from an EMBL/GenBank/DDBJ whole genome shotgun (WGS) entry which is preliminary data.</text>
</comment>
<comment type="similarity">
    <text evidence="1">Belongs to the type-I restriction system S methylase family.</text>
</comment>
<keyword evidence="5" id="KW-0540">Nuclease</keyword>
<dbReference type="InterPro" id="IPR044946">
    <property type="entry name" value="Restrct_endonuc_typeI_TRD_sf"/>
</dbReference>
<keyword evidence="2" id="KW-0680">Restriction system</keyword>
<organism evidence="5 6">
    <name type="scientific">Streptococcus oralis subsp. oralis</name>
    <dbReference type="NCBI Taxonomy" id="1891914"/>
    <lineage>
        <taxon>Bacteria</taxon>
        <taxon>Bacillati</taxon>
        <taxon>Bacillota</taxon>
        <taxon>Bacilli</taxon>
        <taxon>Lactobacillales</taxon>
        <taxon>Streptococcaceae</taxon>
        <taxon>Streptococcus</taxon>
    </lineage>
</organism>
<evidence type="ECO:0000313" key="6">
    <source>
        <dbReference type="Proteomes" id="UP000193160"/>
    </source>
</evidence>
<dbReference type="InterPro" id="IPR052021">
    <property type="entry name" value="Type-I_RS_S_subunit"/>
</dbReference>
<dbReference type="PANTHER" id="PTHR30408">
    <property type="entry name" value="TYPE-1 RESTRICTION ENZYME ECOKI SPECIFICITY PROTEIN"/>
    <property type="match status" value="1"/>
</dbReference>
<dbReference type="RefSeq" id="WP_084849750.1">
    <property type="nucleotide sequence ID" value="NZ_NCUS01000030.1"/>
</dbReference>
<name>A0A1X1I1Q9_STROR</name>
<sequence length="180" mass="20504">MKKVKLGEVVTLKKGKKATILNEQTTLSQRYIQIDDLRNDNNLKFTESLNMTEALLDDILIAWDGANAGTIGYGLSGAVGSTIMVLKKNEQYKDKIISDYLGVFLESKSQYLRYHSTGATIPHLNKNILLDLKLELLRTEEQENIICILNVIKRLITKRKCQLEELNLLVKSRYFEEVVA</sequence>
<keyword evidence="5" id="KW-0255">Endonuclease</keyword>
<evidence type="ECO:0000256" key="1">
    <source>
        <dbReference type="ARBA" id="ARBA00010923"/>
    </source>
</evidence>
<dbReference type="GO" id="GO:0004519">
    <property type="term" value="F:endonuclease activity"/>
    <property type="evidence" value="ECO:0007669"/>
    <property type="project" value="UniProtKB-KW"/>
</dbReference>
<protein>
    <submittedName>
        <fullName evidence="5">Restriction endonuclease subunit S</fullName>
    </submittedName>
</protein>
<dbReference type="EMBL" id="NCUT01000029">
    <property type="protein sequence ID" value="ORO70991.1"/>
    <property type="molecule type" value="Genomic_DNA"/>
</dbReference>
<evidence type="ECO:0000256" key="2">
    <source>
        <dbReference type="ARBA" id="ARBA00022747"/>
    </source>
</evidence>